<dbReference type="EMBL" id="NHTK01005954">
    <property type="protein sequence ID" value="PPQ70427.1"/>
    <property type="molecule type" value="Genomic_DNA"/>
</dbReference>
<feature type="compositionally biased region" description="Basic and acidic residues" evidence="1">
    <location>
        <begin position="113"/>
        <end position="123"/>
    </location>
</feature>
<gene>
    <name evidence="2" type="ORF">CVT24_013177</name>
</gene>
<protein>
    <submittedName>
        <fullName evidence="2">Uncharacterized protein</fullName>
    </submittedName>
</protein>
<comment type="caution">
    <text evidence="2">The sequence shown here is derived from an EMBL/GenBank/DDBJ whole genome shotgun (WGS) entry which is preliminary data.</text>
</comment>
<organism evidence="2 3">
    <name type="scientific">Panaeolus cyanescens</name>
    <dbReference type="NCBI Taxonomy" id="181874"/>
    <lineage>
        <taxon>Eukaryota</taxon>
        <taxon>Fungi</taxon>
        <taxon>Dikarya</taxon>
        <taxon>Basidiomycota</taxon>
        <taxon>Agaricomycotina</taxon>
        <taxon>Agaricomycetes</taxon>
        <taxon>Agaricomycetidae</taxon>
        <taxon>Agaricales</taxon>
        <taxon>Agaricineae</taxon>
        <taxon>Galeropsidaceae</taxon>
        <taxon>Panaeolus</taxon>
    </lineage>
</organism>
<accession>A0A409VW08</accession>
<feature type="compositionally biased region" description="Low complexity" evidence="1">
    <location>
        <begin position="1176"/>
        <end position="1188"/>
    </location>
</feature>
<feature type="compositionally biased region" description="Low complexity" evidence="1">
    <location>
        <begin position="157"/>
        <end position="181"/>
    </location>
</feature>
<name>A0A409VW08_9AGAR</name>
<feature type="compositionally biased region" description="Basic and acidic residues" evidence="1">
    <location>
        <begin position="1084"/>
        <end position="1100"/>
    </location>
</feature>
<reference evidence="2 3" key="1">
    <citation type="journal article" date="2018" name="Evol. Lett.">
        <title>Horizontal gene cluster transfer increased hallucinogenic mushroom diversity.</title>
        <authorList>
            <person name="Reynolds H.T."/>
            <person name="Vijayakumar V."/>
            <person name="Gluck-Thaler E."/>
            <person name="Korotkin H.B."/>
            <person name="Matheny P.B."/>
            <person name="Slot J.C."/>
        </authorList>
    </citation>
    <scope>NUCLEOTIDE SEQUENCE [LARGE SCALE GENOMIC DNA]</scope>
    <source>
        <strain evidence="2 3">2629</strain>
    </source>
</reference>
<dbReference type="STRING" id="181874.A0A409VW08"/>
<dbReference type="InParanoid" id="A0A409VW08"/>
<feature type="compositionally biased region" description="Polar residues" evidence="1">
    <location>
        <begin position="1202"/>
        <end position="1227"/>
    </location>
</feature>
<feature type="region of interest" description="Disordered" evidence="1">
    <location>
        <begin position="970"/>
        <end position="1056"/>
    </location>
</feature>
<feature type="region of interest" description="Disordered" evidence="1">
    <location>
        <begin position="65"/>
        <end position="362"/>
    </location>
</feature>
<feature type="compositionally biased region" description="Polar residues" evidence="1">
    <location>
        <begin position="206"/>
        <end position="229"/>
    </location>
</feature>
<feature type="compositionally biased region" description="Basic and acidic residues" evidence="1">
    <location>
        <begin position="529"/>
        <end position="552"/>
    </location>
</feature>
<feature type="compositionally biased region" description="Polar residues" evidence="1">
    <location>
        <begin position="295"/>
        <end position="307"/>
    </location>
</feature>
<feature type="compositionally biased region" description="Low complexity" evidence="1">
    <location>
        <begin position="1127"/>
        <end position="1158"/>
    </location>
</feature>
<evidence type="ECO:0000313" key="3">
    <source>
        <dbReference type="Proteomes" id="UP000284842"/>
    </source>
</evidence>
<feature type="region of interest" description="Disordered" evidence="1">
    <location>
        <begin position="769"/>
        <end position="851"/>
    </location>
</feature>
<evidence type="ECO:0000256" key="1">
    <source>
        <dbReference type="SAM" id="MobiDB-lite"/>
    </source>
</evidence>
<feature type="compositionally biased region" description="Low complexity" evidence="1">
    <location>
        <begin position="420"/>
        <end position="438"/>
    </location>
</feature>
<feature type="compositionally biased region" description="Low complexity" evidence="1">
    <location>
        <begin position="616"/>
        <end position="644"/>
    </location>
</feature>
<feature type="region of interest" description="Disordered" evidence="1">
    <location>
        <begin position="1071"/>
        <end position="1227"/>
    </location>
</feature>
<feature type="compositionally biased region" description="Polar residues" evidence="1">
    <location>
        <begin position="769"/>
        <end position="792"/>
    </location>
</feature>
<feature type="compositionally biased region" description="Low complexity" evidence="1">
    <location>
        <begin position="345"/>
        <end position="356"/>
    </location>
</feature>
<evidence type="ECO:0000313" key="2">
    <source>
        <dbReference type="EMBL" id="PPQ70427.1"/>
    </source>
</evidence>
<feature type="region of interest" description="Disordered" evidence="1">
    <location>
        <begin position="405"/>
        <end position="693"/>
    </location>
</feature>
<keyword evidence="3" id="KW-1185">Reference proteome</keyword>
<feature type="compositionally biased region" description="Polar residues" evidence="1">
    <location>
        <begin position="590"/>
        <end position="615"/>
    </location>
</feature>
<proteinExistence type="predicted"/>
<feature type="compositionally biased region" description="Low complexity" evidence="1">
    <location>
        <begin position="499"/>
        <end position="517"/>
    </location>
</feature>
<feature type="compositionally biased region" description="Low complexity" evidence="1">
    <location>
        <begin position="475"/>
        <end position="492"/>
    </location>
</feature>
<feature type="compositionally biased region" description="Low complexity" evidence="1">
    <location>
        <begin position="799"/>
        <end position="849"/>
    </location>
</feature>
<sequence>MQDGGERSLSLPLPSQSVLGEVASAAASGLNAGSSGSSENRIFVVATLAAIVLAGSAFAYRARPHAASLSKNDLVASSVRDSQRDGTDSTPRVVPGGKGKDPQGSSTPPQETTETKESKSSRSKDRRRRGKDPLKDVLKNPKKLKSLATATPSSTPPLSARSTLATTSTPATTPNTASSTAHINSIKYNTLPDDETTDDTIDPTSEFPSPFNQHTSSSNASSLQGSISRSKGKQVLQQELEQEREYAWQDTLPIPVPSPGLISASHTADTSEVSQTDTLQTIPQAHRDQPADAEQPTSQPSHLSPTSGPDLDQNHHQIPNHTYAGPALSFAPSMSQKYPSTTRLPPSSTASPSVTSIDDDEGAALGHISAGIASGPQGLEDLQADTISQARSRFLARDDTSRLGLGLSLRSPATPPDFCSALSSTSSSAESTELSASTMTTNTSVTSGAASSDSNGEESGMSVQSPRNPERSTVAPKPSHASADSSSSSSSSKTKHAPKAQPLPSAAASSSKAKQAAIDPWEWDGVSDAVRKLEKADTLKKEKATNSRDSPKKGSRKAGTTFSAIAAGATTASPSEGNKELDIIEETPLSFPTLNPTPTISSRSKIQSEGAGSNGQQPSTPRRAPTPRRPQTPSYNSNNHSNCSTPPPPSSTSSSSSHHPPSNGSSSGMPALSTQTQLASVRGALEASRLREEKNKAEIERVTKEMERLQWENANCKRGEMELRKQIAYLMHQVHSYASMFAAVSPQFNLHLQQQLQLQNQHAHNLSISSQNGASTTDSGSTRTLTDSSPSASVALDGAKPSASSTPPPLAAQDSTQPQDSPTSSPSTAVPASTPVATSGGSVTSSTISQPATPAALHPLQVPAFPGLQMNGNTPAGLTSPISSGALPNPAQFFQYPFSQQLPGQHFNPHHMGHMQPMLPFQHVGSPVQPSPHLPAFFNNPSAANGRVSVNGSPSIPSFADAGFGLHHFHPAQASTSSPLNGPSSSGSLSPELNGSPNPGINGIANKRQSRNRNQRLNGRAGWEDSGDGWIGANGNRIGDDREGQDNQDQQDDAESEGGFNELLADAILKRPGSIRVRSPKKGKSADDERDTISEADRMTEFAFPSLSDMGNVLYRSGTRNVTEQYPTPSSSSVSSPSAEAALSSLSSSPKKLSTPVPIDSLNAEESTPPKDFTVSEDSSAAPVSPDSDTTPRKESVGVNVVQASAHAQDNATSEEPSYETDQQPPS</sequence>
<dbReference type="AlphaFoldDB" id="A0A409VW08"/>
<feature type="compositionally biased region" description="Polar residues" evidence="1">
    <location>
        <begin position="264"/>
        <end position="283"/>
    </location>
</feature>
<feature type="compositionally biased region" description="Low complexity" evidence="1">
    <location>
        <begin position="651"/>
        <end position="668"/>
    </location>
</feature>
<feature type="compositionally biased region" description="Low complexity" evidence="1">
    <location>
        <begin position="975"/>
        <end position="997"/>
    </location>
</feature>
<feature type="compositionally biased region" description="Polar residues" evidence="1">
    <location>
        <begin position="439"/>
        <end position="454"/>
    </location>
</feature>
<dbReference type="Proteomes" id="UP000284842">
    <property type="component" value="Unassembled WGS sequence"/>
</dbReference>
<feature type="compositionally biased region" description="Polar residues" evidence="1">
    <location>
        <begin position="332"/>
        <end position="344"/>
    </location>
</feature>
<dbReference type="OrthoDB" id="3071207at2759"/>
<feature type="compositionally biased region" description="Acidic residues" evidence="1">
    <location>
        <begin position="192"/>
        <end position="201"/>
    </location>
</feature>